<feature type="transmembrane region" description="Helical" evidence="1">
    <location>
        <begin position="53"/>
        <end position="73"/>
    </location>
</feature>
<proteinExistence type="predicted"/>
<evidence type="ECO:0008006" key="3">
    <source>
        <dbReference type="Google" id="ProtNLM"/>
    </source>
</evidence>
<name>A0A6F8P9M5_9PSED</name>
<evidence type="ECO:0000313" key="2">
    <source>
        <dbReference type="EMBL" id="BBJ01298.1"/>
    </source>
</evidence>
<feature type="transmembrane region" description="Helical" evidence="1">
    <location>
        <begin position="107"/>
        <end position="128"/>
    </location>
</feature>
<sequence>MKNARLFLIAIGVFYIINLIGTLPFSTLGLFGRMYPGVELHVGAPIFTLLQDAWAVVGLQLGAIGAVALWGARDPGRYRAVIPVVIATEVVDGLWDFYSIVWSHEALWFGLVTLVIHVLWIGWGLHAWRALASKSLRTL</sequence>
<feature type="transmembrane region" description="Helical" evidence="1">
    <location>
        <begin position="7"/>
        <end position="33"/>
    </location>
</feature>
<dbReference type="Pfam" id="PF06139">
    <property type="entry name" value="BphX"/>
    <property type="match status" value="1"/>
</dbReference>
<keyword evidence="1" id="KW-0472">Membrane</keyword>
<dbReference type="InterPro" id="IPR009310">
    <property type="entry name" value="BphX"/>
</dbReference>
<feature type="transmembrane region" description="Helical" evidence="1">
    <location>
        <begin position="80"/>
        <end position="101"/>
    </location>
</feature>
<keyword evidence="1" id="KW-1133">Transmembrane helix</keyword>
<protein>
    <recommendedName>
        <fullName evidence="3">BphX-like</fullName>
    </recommendedName>
</protein>
<dbReference type="EMBL" id="LC469607">
    <property type="protein sequence ID" value="BBJ01298.1"/>
    <property type="molecule type" value="Genomic_DNA"/>
</dbReference>
<organism evidence="2">
    <name type="scientific">Pseudomonas abietaniphila</name>
    <dbReference type="NCBI Taxonomy" id="89065"/>
    <lineage>
        <taxon>Bacteria</taxon>
        <taxon>Pseudomonadati</taxon>
        <taxon>Pseudomonadota</taxon>
        <taxon>Gammaproteobacteria</taxon>
        <taxon>Pseudomonadales</taxon>
        <taxon>Pseudomonadaceae</taxon>
        <taxon>Pseudomonas</taxon>
    </lineage>
</organism>
<evidence type="ECO:0000256" key="1">
    <source>
        <dbReference type="SAM" id="Phobius"/>
    </source>
</evidence>
<reference evidence="2" key="1">
    <citation type="journal article" date="2019" name="Genes (Basel)">
        <title>Biphenyl/PCB Degrading bph Genes of Ten Bacterial Strains Isolated from Biphenyl-Contaminated Soil in Kitakyushu, Japan: Comparative and Dynamic Features as Integrative Conjugative Elements (ICEs).</title>
        <authorList>
            <person name="Hirose J."/>
            <person name="Fujihara H."/>
            <person name="Watanabe T."/>
            <person name="Kimura N."/>
            <person name="Suenaga H."/>
            <person name="Futagami T."/>
            <person name="Goto M."/>
            <person name="Suyama A."/>
            <person name="Furukawa K."/>
        </authorList>
    </citation>
    <scope>NUCLEOTIDE SEQUENCE</scope>
    <source>
        <strain evidence="2">KF701</strain>
    </source>
</reference>
<dbReference type="AlphaFoldDB" id="A0A6F8P9M5"/>
<gene>
    <name evidence="2" type="primary">orf3</name>
</gene>
<accession>A0A6F8P9M5</accession>
<dbReference type="SMR" id="A0A6F8P9M5"/>
<keyword evidence="1" id="KW-0812">Transmembrane</keyword>
<dbReference type="RefSeq" id="WP_003451002.1">
    <property type="nucleotide sequence ID" value="NZ_BBQJ01000035.1"/>
</dbReference>